<evidence type="ECO:0000313" key="5">
    <source>
        <dbReference type="EMBL" id="BDG08850.1"/>
    </source>
</evidence>
<dbReference type="PANTHER" id="PTHR46182:SF1">
    <property type="entry name" value="DYSLEXIA-ASSOCIATED PROTEIN KIAA0319"/>
    <property type="match status" value="1"/>
</dbReference>
<dbReference type="CDD" id="cd05819">
    <property type="entry name" value="NHL"/>
    <property type="match status" value="1"/>
</dbReference>
<dbReference type="SUPFAM" id="SSF63829">
    <property type="entry name" value="Calcium-dependent phosphotriesterase"/>
    <property type="match status" value="1"/>
</dbReference>
<organism evidence="5 6">
    <name type="scientific">Anaeromyxobacter paludicola</name>
    <dbReference type="NCBI Taxonomy" id="2918171"/>
    <lineage>
        <taxon>Bacteria</taxon>
        <taxon>Pseudomonadati</taxon>
        <taxon>Myxococcota</taxon>
        <taxon>Myxococcia</taxon>
        <taxon>Myxococcales</taxon>
        <taxon>Cystobacterineae</taxon>
        <taxon>Anaeromyxobacteraceae</taxon>
        <taxon>Anaeromyxobacter</taxon>
    </lineage>
</organism>
<dbReference type="Gene3D" id="2.60.40.10">
    <property type="entry name" value="Immunoglobulins"/>
    <property type="match status" value="5"/>
</dbReference>
<proteinExistence type="predicted"/>
<dbReference type="CDD" id="cd00146">
    <property type="entry name" value="PKD"/>
    <property type="match status" value="1"/>
</dbReference>
<keyword evidence="3" id="KW-0732">Signal</keyword>
<dbReference type="PROSITE" id="PS51125">
    <property type="entry name" value="NHL"/>
    <property type="match status" value="1"/>
</dbReference>
<dbReference type="InterPro" id="IPR011042">
    <property type="entry name" value="6-blade_b-propeller_TolB-like"/>
</dbReference>
<dbReference type="SUPFAM" id="SSF49299">
    <property type="entry name" value="PKD domain"/>
    <property type="match status" value="1"/>
</dbReference>
<dbReference type="PROSITE" id="PS50093">
    <property type="entry name" value="PKD"/>
    <property type="match status" value="1"/>
</dbReference>
<evidence type="ECO:0000313" key="6">
    <source>
        <dbReference type="Proteomes" id="UP001162734"/>
    </source>
</evidence>
<feature type="signal peptide" evidence="3">
    <location>
        <begin position="1"/>
        <end position="22"/>
    </location>
</feature>
<dbReference type="Gene3D" id="2.120.10.30">
    <property type="entry name" value="TolB, C-terminal domain"/>
    <property type="match status" value="2"/>
</dbReference>
<feature type="domain" description="PKD" evidence="4">
    <location>
        <begin position="747"/>
        <end position="832"/>
    </location>
</feature>
<dbReference type="InterPro" id="IPR001258">
    <property type="entry name" value="NHL_repeat"/>
</dbReference>
<dbReference type="InterPro" id="IPR017868">
    <property type="entry name" value="Filamin/ABP280_repeat-like"/>
</dbReference>
<evidence type="ECO:0000256" key="3">
    <source>
        <dbReference type="SAM" id="SignalP"/>
    </source>
</evidence>
<dbReference type="PROSITE" id="PS50194">
    <property type="entry name" value="FILAMIN_REPEAT"/>
    <property type="match status" value="1"/>
</dbReference>
<keyword evidence="6" id="KW-1185">Reference proteome</keyword>
<dbReference type="Pfam" id="PF22352">
    <property type="entry name" value="K319L-like_PKD"/>
    <property type="match status" value="3"/>
</dbReference>
<dbReference type="InterPro" id="IPR013783">
    <property type="entry name" value="Ig-like_fold"/>
</dbReference>
<accession>A0ABN6NA28</accession>
<dbReference type="RefSeq" id="WP_248346125.1">
    <property type="nucleotide sequence ID" value="NZ_AP025592.1"/>
</dbReference>
<dbReference type="SMART" id="SM00089">
    <property type="entry name" value="PKD"/>
    <property type="match status" value="4"/>
</dbReference>
<dbReference type="InterPro" id="IPR029865">
    <property type="entry name" value="KIAA0319-like"/>
</dbReference>
<dbReference type="PANTHER" id="PTHR46182">
    <property type="entry name" value="FI19480P1"/>
    <property type="match status" value="1"/>
</dbReference>
<gene>
    <name evidence="5" type="ORF">AMPC_19630</name>
</gene>
<reference evidence="6" key="1">
    <citation type="journal article" date="2022" name="Int. J. Syst. Evol. Microbiol.">
        <title>Anaeromyxobacter oryzae sp. nov., Anaeromyxobacter diazotrophicus sp. nov. and Anaeromyxobacter paludicola sp. nov., isolated from paddy soils.</title>
        <authorList>
            <person name="Itoh H."/>
            <person name="Xu Z."/>
            <person name="Mise K."/>
            <person name="Masuda Y."/>
            <person name="Ushijima N."/>
            <person name="Hayakawa C."/>
            <person name="Shiratori Y."/>
            <person name="Senoo K."/>
        </authorList>
    </citation>
    <scope>NUCLEOTIDE SEQUENCE [LARGE SCALE GENOMIC DNA]</scope>
    <source>
        <strain evidence="6">Red630</strain>
    </source>
</reference>
<name>A0ABN6NA28_9BACT</name>
<feature type="chain" id="PRO_5047199942" description="PKD domain-containing protein" evidence="3">
    <location>
        <begin position="23"/>
        <end position="1025"/>
    </location>
</feature>
<keyword evidence="1" id="KW-0677">Repeat</keyword>
<evidence type="ECO:0000259" key="4">
    <source>
        <dbReference type="PROSITE" id="PS50093"/>
    </source>
</evidence>
<dbReference type="InterPro" id="IPR022409">
    <property type="entry name" value="PKD/Chitinase_dom"/>
</dbReference>
<dbReference type="EMBL" id="AP025592">
    <property type="protein sequence ID" value="BDG08850.1"/>
    <property type="molecule type" value="Genomic_DNA"/>
</dbReference>
<dbReference type="Proteomes" id="UP001162734">
    <property type="component" value="Chromosome"/>
</dbReference>
<sequence>MRRDSRAGLVLALFGLAAPASAAAWGCSTTQPPAVTVSADASSAIAGSTVVVSTSATSQTALKWFAAVVPAGQGTLLGGAPVGDGSIEVAFATGATSAAGTASWVLPATPGTYAIKITAVNCAGAATASAQVSAVSEQTVLPVIDAVEAGAKTVLAGKSVALTATAHDPAGGAVTYAWSASAGAFSSDTASSTTWTAPGAGGRSTLTLTVSNGQATATSSLSIAVELGEFQGSFGSAGRAPRRVAVSPSGGFHVVDAKTGDIVSMTPSGSPVGSLNVPRRMLAITSGGAHLYATSIDGGLYAIDPQGGPPRAIPLRDGALRMPSGIAFDAGRGILWIAEGGAAQLRGVRLDGSTAATIASAGGSALAGLDDVAVDAAGGVLWASVSSNQLGNNVFAFDLSSGAYLYSAVPFGSGDGQVTRTGGIAVDGSGRLFVSDLFQGRVAVYRRDGAALGTLGQFGAGPRRLQLPAGLAVAQDGGVLVASMDQGRVKRFGTGNPVPAPTCTVSGSLDSDCDGMPDWWEVKYGLNPHWAGDALLDADGDGLTNLQEFANGTDPRVPARSPGSTPVDPAPAWTVSPSKLSDPGLVRFSASLASPVPCAVSWKQRLGPQVLLRGGDTLTPSFVGRIAGRYQFQGIATCGAASAAAVVEAVVRNVAPRADAGRLLVVRPGAAIVLDGRFTSDGNGDALELAWDQTIGEPLTGPAPGPTLALRFRTPGYFAFGLGATDASRANDTAEAPVMVVGGSEETPTVVVTSPLAGSVGSPVVLDAGASLEPAGTATYSWSQLDGSPVSLTGANGPTASFTPALAGRYVFQVTLASQSRRSPPARVEVYVGPRGALPVAVASGAAASSVGEPLRLDGSGSVAAGGGELLYAWRQVSGPAAGLTDADRAQATVVPFAPGAYVFELAVKESGVPGVPARLAFVATSAAPGQGLPVATATGPGAAVTGRPLTLDGTASRDPDGHALRHRWTQVAGPWVALDDPFSAAPSFSPRRPGRYVFELEVDDGRIRSAPASVTVMVLPGEAR</sequence>
<evidence type="ECO:0000256" key="2">
    <source>
        <dbReference type="PROSITE-ProRule" id="PRU00504"/>
    </source>
</evidence>
<dbReference type="InterPro" id="IPR035986">
    <property type="entry name" value="PKD_dom_sf"/>
</dbReference>
<dbReference type="InterPro" id="IPR000601">
    <property type="entry name" value="PKD_dom"/>
</dbReference>
<feature type="repeat" description="NHL" evidence="2">
    <location>
        <begin position="452"/>
        <end position="495"/>
    </location>
</feature>
<protein>
    <recommendedName>
        <fullName evidence="4">PKD domain-containing protein</fullName>
    </recommendedName>
</protein>
<evidence type="ECO:0000256" key="1">
    <source>
        <dbReference type="ARBA" id="ARBA00022737"/>
    </source>
</evidence>